<keyword evidence="3" id="KW-0378">Hydrolase</keyword>
<reference evidence="3" key="1">
    <citation type="submission" date="2023-02" db="EMBL/GenBank/DDBJ databases">
        <title>Tahibacter soli sp. nov. isolated from soil.</title>
        <authorList>
            <person name="Baek J.H."/>
            <person name="Lee J.K."/>
            <person name="Choi D.G."/>
            <person name="Jeon C.O."/>
        </authorList>
    </citation>
    <scope>NUCLEOTIDE SEQUENCE</scope>
    <source>
        <strain evidence="3">BL</strain>
    </source>
</reference>
<organism evidence="3 4">
    <name type="scientific">Tahibacter soli</name>
    <dbReference type="NCBI Taxonomy" id="2983605"/>
    <lineage>
        <taxon>Bacteria</taxon>
        <taxon>Pseudomonadati</taxon>
        <taxon>Pseudomonadota</taxon>
        <taxon>Gammaproteobacteria</taxon>
        <taxon>Lysobacterales</taxon>
        <taxon>Rhodanobacteraceae</taxon>
        <taxon>Tahibacter</taxon>
    </lineage>
</organism>
<evidence type="ECO:0000313" key="4">
    <source>
        <dbReference type="Proteomes" id="UP001139971"/>
    </source>
</evidence>
<proteinExistence type="predicted"/>
<dbReference type="SUPFAM" id="SSF56601">
    <property type="entry name" value="beta-lactamase/transpeptidase-like"/>
    <property type="match status" value="1"/>
</dbReference>
<name>A0A9X3YNL9_9GAMM</name>
<dbReference type="AlphaFoldDB" id="A0A9X3YNL9"/>
<keyword evidence="4" id="KW-1185">Reference proteome</keyword>
<dbReference type="InterPro" id="IPR050789">
    <property type="entry name" value="Diverse_Enzym_Activities"/>
</dbReference>
<dbReference type="Proteomes" id="UP001139971">
    <property type="component" value="Unassembled WGS sequence"/>
</dbReference>
<dbReference type="InterPro" id="IPR012338">
    <property type="entry name" value="Beta-lactam/transpept-like"/>
</dbReference>
<dbReference type="PROSITE" id="PS51318">
    <property type="entry name" value="TAT"/>
    <property type="match status" value="1"/>
</dbReference>
<evidence type="ECO:0000259" key="2">
    <source>
        <dbReference type="Pfam" id="PF00144"/>
    </source>
</evidence>
<dbReference type="PANTHER" id="PTHR43283">
    <property type="entry name" value="BETA-LACTAMASE-RELATED"/>
    <property type="match status" value="1"/>
</dbReference>
<evidence type="ECO:0000256" key="1">
    <source>
        <dbReference type="SAM" id="SignalP"/>
    </source>
</evidence>
<feature type="signal peptide" evidence="1">
    <location>
        <begin position="1"/>
        <end position="31"/>
    </location>
</feature>
<gene>
    <name evidence="3" type="ORF">OD750_020780</name>
</gene>
<keyword evidence="1" id="KW-0732">Signal</keyword>
<protein>
    <submittedName>
        <fullName evidence="3">Serine hydrolase</fullName>
    </submittedName>
</protein>
<dbReference type="GO" id="GO:0016787">
    <property type="term" value="F:hydrolase activity"/>
    <property type="evidence" value="ECO:0007669"/>
    <property type="project" value="UniProtKB-KW"/>
</dbReference>
<dbReference type="EMBL" id="JAOVZO020000019">
    <property type="protein sequence ID" value="MDC8014987.1"/>
    <property type="molecule type" value="Genomic_DNA"/>
</dbReference>
<feature type="domain" description="Beta-lactamase-related" evidence="2">
    <location>
        <begin position="41"/>
        <end position="365"/>
    </location>
</feature>
<dbReference type="RefSeq" id="WP_263540777.1">
    <property type="nucleotide sequence ID" value="NZ_JAOVZO020000019.1"/>
</dbReference>
<feature type="chain" id="PRO_5040885306" evidence="1">
    <location>
        <begin position="32"/>
        <end position="405"/>
    </location>
</feature>
<evidence type="ECO:0000313" key="3">
    <source>
        <dbReference type="EMBL" id="MDC8014987.1"/>
    </source>
</evidence>
<comment type="caution">
    <text evidence="3">The sequence shown here is derived from an EMBL/GenBank/DDBJ whole genome shotgun (WGS) entry which is preliminary data.</text>
</comment>
<sequence>MNLSPSPSFARRLLRGCAVAACALASFAATAAPLPTAAALDAEVARAMAATGARGLAIAIVDDGRVRGVHAYGHRNERGDPLQTDTIMYGASLTKAVFGYTMMRLVDEGVLDLDRPIAQYLPKPLPDYPDDEKYVPWSGLAGDERWRLVTPRMLLTHSAGFANFAFLEPDGRLRMHFDPGKRYAYSGAGLLLLQFALERGIGVDLGDAMQRRVFDRFAMPNTAMRWRPDFARNLADGWRADGGVEPHDERGTVRAAGSMDTTIADFANFTAALVRGDGLTKRSRAEIVAAQLPITTASQFPTLQPELPKAQRHPHLAAGIGVVVFDGPQGRGFMKGGHNDTTGNTMVCVERRRRCVAILSNDVRAEAAFPALVRFVLGETGAPWRWEYGADMTFWTPSPYAQGEK</sequence>
<dbReference type="InterPro" id="IPR006311">
    <property type="entry name" value="TAT_signal"/>
</dbReference>
<dbReference type="Pfam" id="PF00144">
    <property type="entry name" value="Beta-lactamase"/>
    <property type="match status" value="1"/>
</dbReference>
<dbReference type="InterPro" id="IPR001466">
    <property type="entry name" value="Beta-lactam-related"/>
</dbReference>
<accession>A0A9X3YNL9</accession>
<dbReference type="PANTHER" id="PTHR43283:SF18">
    <property type="match status" value="1"/>
</dbReference>
<dbReference type="Gene3D" id="3.40.710.10">
    <property type="entry name" value="DD-peptidase/beta-lactamase superfamily"/>
    <property type="match status" value="1"/>
</dbReference>